<feature type="compositionally biased region" description="Acidic residues" evidence="3">
    <location>
        <begin position="493"/>
        <end position="505"/>
    </location>
</feature>
<feature type="domain" description="EF-hand" evidence="4">
    <location>
        <begin position="286"/>
        <end position="321"/>
    </location>
</feature>
<dbReference type="PROSITE" id="PS00018">
    <property type="entry name" value="EF_HAND_1"/>
    <property type="match status" value="1"/>
</dbReference>
<dbReference type="Proteomes" id="UP000673691">
    <property type="component" value="Unassembled WGS sequence"/>
</dbReference>
<comment type="caution">
    <text evidence="5">The sequence shown here is derived from an EMBL/GenBank/DDBJ whole genome shotgun (WGS) entry which is preliminary data.</text>
</comment>
<evidence type="ECO:0000256" key="2">
    <source>
        <dbReference type="ARBA" id="ARBA00022837"/>
    </source>
</evidence>
<feature type="region of interest" description="Disordered" evidence="3">
    <location>
        <begin position="394"/>
        <end position="441"/>
    </location>
</feature>
<feature type="region of interest" description="Disordered" evidence="3">
    <location>
        <begin position="198"/>
        <end position="221"/>
    </location>
</feature>
<keyword evidence="6" id="KW-1185">Reference proteome</keyword>
<evidence type="ECO:0000256" key="1">
    <source>
        <dbReference type="ARBA" id="ARBA00022723"/>
    </source>
</evidence>
<evidence type="ECO:0000256" key="3">
    <source>
        <dbReference type="SAM" id="MobiDB-lite"/>
    </source>
</evidence>
<sequence length="553" mass="61507">MERHNIDPALSSQSCAATGEAAGHRKAYVSAGLKPRDFAEILEGVVWNHPGMRFLSDNPLFQERYEKKNKPNRIFPTAETVIVRLFYESNRSCSRSISREEFRRSRFPEQLRSIERWTDMNSNGTVFSYKHFYVIYCKFWEIDQDHDMLISERDLAAYGSGCLQSRAIRRISRGFGKRSDLEPPAAARRRRAEAAAATLARGGAWDPSPAPPAPPDDENGLCRSGSVDSVCSAGAAAPPADAFSFSGASSPRSSSSASFGVEKWDAAPALTYRDFIWFLLSDVDKSTPTAVEYWFRVMDTDSDGVISLYELETWWSGQAARFATIAYDGPTWTDALCQMMDCVRPKNPDFITLSDLKRSGQAAVFVEYFLHVQKHIQNEQRYQQEIRHLHRLRASERLGRPPPPVAGGPGAWSGGEDGGGGGEPVRRLADVPPDEDGRSDWDWYADDQYEYLIYEEQQQQHQQQQQQQLDNGRRRRRKFANGLSWSSSSSSSSDDDEVDDDDDDLGGGGGGIGGGGIGIGIGGETISVSEEEEEEEEDEDDDEKDEDGKGGSP</sequence>
<feature type="compositionally biased region" description="Basic and acidic residues" evidence="3">
    <location>
        <begin position="424"/>
        <end position="441"/>
    </location>
</feature>
<dbReference type="EMBL" id="JAEFCI010000404">
    <property type="protein sequence ID" value="KAG5463570.1"/>
    <property type="molecule type" value="Genomic_DNA"/>
</dbReference>
<dbReference type="Pfam" id="PF17958">
    <property type="entry name" value="EF-hand_13"/>
    <property type="match status" value="1"/>
</dbReference>
<dbReference type="Gene3D" id="1.10.238.10">
    <property type="entry name" value="EF-hand"/>
    <property type="match status" value="1"/>
</dbReference>
<organism evidence="5 6">
    <name type="scientific">Olpidium bornovanus</name>
    <dbReference type="NCBI Taxonomy" id="278681"/>
    <lineage>
        <taxon>Eukaryota</taxon>
        <taxon>Fungi</taxon>
        <taxon>Fungi incertae sedis</taxon>
        <taxon>Olpidiomycota</taxon>
        <taxon>Olpidiomycotina</taxon>
        <taxon>Olpidiomycetes</taxon>
        <taxon>Olpidiales</taxon>
        <taxon>Olpidiaceae</taxon>
        <taxon>Olpidium</taxon>
    </lineage>
</organism>
<dbReference type="GO" id="GO:0005509">
    <property type="term" value="F:calcium ion binding"/>
    <property type="evidence" value="ECO:0007669"/>
    <property type="project" value="InterPro"/>
</dbReference>
<dbReference type="PROSITE" id="PS50222">
    <property type="entry name" value="EF_HAND_2"/>
    <property type="match status" value="1"/>
</dbReference>
<protein>
    <recommendedName>
        <fullName evidence="4">EF-hand domain-containing protein</fullName>
    </recommendedName>
</protein>
<evidence type="ECO:0000259" key="4">
    <source>
        <dbReference type="PROSITE" id="PS50222"/>
    </source>
</evidence>
<proteinExistence type="predicted"/>
<dbReference type="Gene3D" id="1.10.238.220">
    <property type="match status" value="1"/>
</dbReference>
<dbReference type="OrthoDB" id="5586at2759"/>
<evidence type="ECO:0000313" key="6">
    <source>
        <dbReference type="Proteomes" id="UP000673691"/>
    </source>
</evidence>
<feature type="compositionally biased region" description="Acidic residues" evidence="3">
    <location>
        <begin position="529"/>
        <end position="545"/>
    </location>
</feature>
<keyword evidence="2" id="KW-0106">Calcium</keyword>
<accession>A0A8H8A270</accession>
<feature type="compositionally biased region" description="Gly residues" evidence="3">
    <location>
        <begin position="407"/>
        <end position="423"/>
    </location>
</feature>
<name>A0A8H8A270_9FUNG</name>
<dbReference type="InterPro" id="IPR041534">
    <property type="entry name" value="EF-hand_13"/>
</dbReference>
<feature type="compositionally biased region" description="Low complexity" evidence="3">
    <location>
        <begin position="198"/>
        <end position="207"/>
    </location>
</feature>
<feature type="compositionally biased region" description="Gly residues" evidence="3">
    <location>
        <begin position="506"/>
        <end position="523"/>
    </location>
</feature>
<dbReference type="InterPro" id="IPR018247">
    <property type="entry name" value="EF_Hand_1_Ca_BS"/>
</dbReference>
<feature type="compositionally biased region" description="Low complexity" evidence="3">
    <location>
        <begin position="457"/>
        <end position="468"/>
    </location>
</feature>
<reference evidence="5 6" key="1">
    <citation type="journal article" name="Sci. Rep.">
        <title>Genome-scale phylogenetic analyses confirm Olpidium as the closest living zoosporic fungus to the non-flagellated, terrestrial fungi.</title>
        <authorList>
            <person name="Chang Y."/>
            <person name="Rochon D."/>
            <person name="Sekimoto S."/>
            <person name="Wang Y."/>
            <person name="Chovatia M."/>
            <person name="Sandor L."/>
            <person name="Salamov A."/>
            <person name="Grigoriev I.V."/>
            <person name="Stajich J.E."/>
            <person name="Spatafora J.W."/>
        </authorList>
    </citation>
    <scope>NUCLEOTIDE SEQUENCE [LARGE SCALE GENOMIC DNA]</scope>
    <source>
        <strain evidence="5">S191</strain>
    </source>
</reference>
<gene>
    <name evidence="5" type="ORF">BJ554DRAFT_6376</name>
</gene>
<dbReference type="AlphaFoldDB" id="A0A8H8A270"/>
<dbReference type="InterPro" id="IPR011992">
    <property type="entry name" value="EF-hand-dom_pair"/>
</dbReference>
<dbReference type="GO" id="GO:0000159">
    <property type="term" value="C:protein phosphatase type 2A complex"/>
    <property type="evidence" value="ECO:0007669"/>
    <property type="project" value="TreeGrafter"/>
</dbReference>
<dbReference type="InterPro" id="IPR002048">
    <property type="entry name" value="EF_hand_dom"/>
</dbReference>
<dbReference type="SUPFAM" id="SSF47473">
    <property type="entry name" value="EF-hand"/>
    <property type="match status" value="1"/>
</dbReference>
<evidence type="ECO:0000313" key="5">
    <source>
        <dbReference type="EMBL" id="KAG5463570.1"/>
    </source>
</evidence>
<feature type="region of interest" description="Disordered" evidence="3">
    <location>
        <begin position="457"/>
        <end position="553"/>
    </location>
</feature>
<dbReference type="PANTHER" id="PTHR14095">
    <property type="entry name" value="PHOSPHATASE 2A REGULATORY SUBUNIT-RELATED"/>
    <property type="match status" value="1"/>
</dbReference>
<dbReference type="PANTHER" id="PTHR14095:SF0">
    <property type="entry name" value="MIP22305P"/>
    <property type="match status" value="1"/>
</dbReference>
<dbReference type="GO" id="GO:0019888">
    <property type="term" value="F:protein phosphatase regulator activity"/>
    <property type="evidence" value="ECO:0007669"/>
    <property type="project" value="TreeGrafter"/>
</dbReference>
<keyword evidence="1" id="KW-0479">Metal-binding</keyword>